<proteinExistence type="predicted"/>
<evidence type="ECO:0000256" key="1">
    <source>
        <dbReference type="SAM" id="MobiDB-lite"/>
    </source>
</evidence>
<feature type="region of interest" description="Disordered" evidence="1">
    <location>
        <begin position="109"/>
        <end position="173"/>
    </location>
</feature>
<name>A0A1C7MK98_GRIFR</name>
<dbReference type="EMBL" id="LUGG01000003">
    <property type="protein sequence ID" value="OBZ76849.1"/>
    <property type="molecule type" value="Genomic_DNA"/>
</dbReference>
<evidence type="ECO:0000313" key="2">
    <source>
        <dbReference type="EMBL" id="OBZ76849.1"/>
    </source>
</evidence>
<sequence length="244" mass="26478">MPLGFHRPNEPVRRGSGCAAHKQCAHCTPHVPADTPPSTRDPRLDGTEDEKYHAGDDARVDECNVCNGAGADETTEEVAHSNGERGDIHAACGNLLEALAELEQKRGKSNVFRPTPSPVLLVARTGERNAVPPESTSTSRKRRETWQLSRSSTPTGPRTAYTSRSISPSQERNTRAAIAVRSSGSGHVLPAMRGSRQFHRERACDEFRDTTEDDELGLSQGERPAVNAKGTVRPSESPITLHVC</sequence>
<reference evidence="2 3" key="1">
    <citation type="submission" date="2016-03" db="EMBL/GenBank/DDBJ databases">
        <title>Whole genome sequencing of Grifola frondosa 9006-11.</title>
        <authorList>
            <person name="Min B."/>
            <person name="Park H."/>
            <person name="Kim J.-G."/>
            <person name="Cho H."/>
            <person name="Oh Y.-L."/>
            <person name="Kong W.-S."/>
            <person name="Choi I.-G."/>
        </authorList>
    </citation>
    <scope>NUCLEOTIDE SEQUENCE [LARGE SCALE GENOMIC DNA]</scope>
    <source>
        <strain evidence="2 3">9006-11</strain>
    </source>
</reference>
<feature type="region of interest" description="Disordered" evidence="1">
    <location>
        <begin position="27"/>
        <end position="60"/>
    </location>
</feature>
<feature type="region of interest" description="Disordered" evidence="1">
    <location>
        <begin position="210"/>
        <end position="244"/>
    </location>
</feature>
<comment type="caution">
    <text evidence="2">The sequence shown here is derived from an EMBL/GenBank/DDBJ whole genome shotgun (WGS) entry which is preliminary data.</text>
</comment>
<organism evidence="2 3">
    <name type="scientific">Grifola frondosa</name>
    <name type="common">Maitake</name>
    <name type="synonym">Polyporus frondosus</name>
    <dbReference type="NCBI Taxonomy" id="5627"/>
    <lineage>
        <taxon>Eukaryota</taxon>
        <taxon>Fungi</taxon>
        <taxon>Dikarya</taxon>
        <taxon>Basidiomycota</taxon>
        <taxon>Agaricomycotina</taxon>
        <taxon>Agaricomycetes</taxon>
        <taxon>Polyporales</taxon>
        <taxon>Grifolaceae</taxon>
        <taxon>Grifola</taxon>
    </lineage>
</organism>
<protein>
    <submittedName>
        <fullName evidence="2">Uncharacterized protein</fullName>
    </submittedName>
</protein>
<accession>A0A1C7MK98</accession>
<keyword evidence="3" id="KW-1185">Reference proteome</keyword>
<evidence type="ECO:0000313" key="3">
    <source>
        <dbReference type="Proteomes" id="UP000092993"/>
    </source>
</evidence>
<dbReference type="Proteomes" id="UP000092993">
    <property type="component" value="Unassembled WGS sequence"/>
</dbReference>
<feature type="compositionally biased region" description="Polar residues" evidence="1">
    <location>
        <begin position="146"/>
        <end position="171"/>
    </location>
</feature>
<gene>
    <name evidence="2" type="ORF">A0H81_03383</name>
</gene>
<dbReference type="AlphaFoldDB" id="A0A1C7MK98"/>
<feature type="compositionally biased region" description="Basic and acidic residues" evidence="1">
    <location>
        <begin position="40"/>
        <end position="60"/>
    </location>
</feature>